<comment type="caution">
    <text evidence="9">The sequence shown here is derived from an EMBL/GenBank/DDBJ whole genome shotgun (WGS) entry which is preliminary data.</text>
</comment>
<dbReference type="GO" id="GO:0072380">
    <property type="term" value="C:TRC complex"/>
    <property type="evidence" value="ECO:0007669"/>
    <property type="project" value="TreeGrafter"/>
</dbReference>
<dbReference type="EMBL" id="MBFS01000924">
    <property type="protein sequence ID" value="PVV01639.1"/>
    <property type="molecule type" value="Genomic_DNA"/>
</dbReference>
<feature type="compositionally biased region" description="Basic and acidic residues" evidence="7">
    <location>
        <begin position="79"/>
        <end position="93"/>
    </location>
</feature>
<feature type="region of interest" description="Disordered" evidence="7">
    <location>
        <begin position="284"/>
        <end position="331"/>
    </location>
</feature>
<dbReference type="PANTHER" id="PTHR45831">
    <property type="entry name" value="LD24721P"/>
    <property type="match status" value="1"/>
</dbReference>
<keyword evidence="10" id="KW-1185">Reference proteome</keyword>
<proteinExistence type="inferred from homology"/>
<evidence type="ECO:0000256" key="4">
    <source>
        <dbReference type="ARBA" id="ARBA00022737"/>
    </source>
</evidence>
<sequence>MAQADYKDLVSGFVKFLDDASKNPSALSPDGAENLEIAKQCLMEAFGIDDDYKSEKIDFEKTPLISLLSNSGTAPAKVSKSEPSSEKDEKKAEEFKAKGNAFMSGQNYEAAIEEYTKAIQLNNENSVYYANRSAAYCQLRNYSDAEKDAQIAVDIDPTYAKAYNRLGHAHYGLENFEEALKAYEEALNLDPSNLSTKSYIDSIKQKIGSNPSPASGASRGSGGLPDMSSLLSNPAFASMAQNLMSSGAMDQILGNPEISKMAQDFRSSGQMPSLNELMDNPALRDMAGKISQKPNGAQNPSSNPGSNPNLNDLLSNPELMEMASKFMKGNK</sequence>
<feature type="compositionally biased region" description="Low complexity" evidence="7">
    <location>
        <begin position="299"/>
        <end position="319"/>
    </location>
</feature>
<evidence type="ECO:0000259" key="8">
    <source>
        <dbReference type="Pfam" id="PF16546"/>
    </source>
</evidence>
<dbReference type="Gene3D" id="1.20.5.420">
    <property type="entry name" value="Immunoglobulin FC, subunit C"/>
    <property type="match status" value="1"/>
</dbReference>
<dbReference type="InterPro" id="IPR011990">
    <property type="entry name" value="TPR-like_helical_dom_sf"/>
</dbReference>
<evidence type="ECO:0000313" key="9">
    <source>
        <dbReference type="EMBL" id="PVV01639.1"/>
    </source>
</evidence>
<dbReference type="InterPro" id="IPR047150">
    <property type="entry name" value="SGT"/>
</dbReference>
<evidence type="ECO:0000313" key="10">
    <source>
        <dbReference type="Proteomes" id="UP000245609"/>
    </source>
</evidence>
<evidence type="ECO:0000256" key="1">
    <source>
        <dbReference type="ARBA" id="ARBA00004496"/>
    </source>
</evidence>
<feature type="compositionally biased region" description="Low complexity" evidence="7">
    <location>
        <begin position="208"/>
        <end position="218"/>
    </location>
</feature>
<dbReference type="Proteomes" id="UP000245609">
    <property type="component" value="Unassembled WGS sequence"/>
</dbReference>
<feature type="repeat" description="TPR" evidence="6">
    <location>
        <begin position="160"/>
        <end position="193"/>
    </location>
</feature>
<keyword evidence="5 6" id="KW-0802">TPR repeat</keyword>
<dbReference type="STRING" id="133381.A0A2T9ZAK0"/>
<dbReference type="GO" id="GO:0016020">
    <property type="term" value="C:membrane"/>
    <property type="evidence" value="ECO:0007669"/>
    <property type="project" value="TreeGrafter"/>
</dbReference>
<name>A0A2T9ZAK0_9FUNG</name>
<evidence type="ECO:0000256" key="6">
    <source>
        <dbReference type="PROSITE-ProRule" id="PRU00339"/>
    </source>
</evidence>
<dbReference type="Gene3D" id="1.25.40.10">
    <property type="entry name" value="Tetratricopeptide repeat domain"/>
    <property type="match status" value="1"/>
</dbReference>
<dbReference type="SUPFAM" id="SSF48452">
    <property type="entry name" value="TPR-like"/>
    <property type="match status" value="1"/>
</dbReference>
<dbReference type="GO" id="GO:0006620">
    <property type="term" value="P:post-translational protein targeting to endoplasmic reticulum membrane"/>
    <property type="evidence" value="ECO:0007669"/>
    <property type="project" value="TreeGrafter"/>
</dbReference>
<evidence type="ECO:0000256" key="2">
    <source>
        <dbReference type="ARBA" id="ARBA00008175"/>
    </source>
</evidence>
<keyword evidence="3" id="KW-0963">Cytoplasm</keyword>
<feature type="region of interest" description="Disordered" evidence="7">
    <location>
        <begin position="71"/>
        <end position="93"/>
    </location>
</feature>
<keyword evidence="4" id="KW-0677">Repeat</keyword>
<gene>
    <name evidence="9" type="ORF">BB560_003933</name>
</gene>
<dbReference type="Pfam" id="PF00515">
    <property type="entry name" value="TPR_1"/>
    <property type="match status" value="1"/>
</dbReference>
<comment type="similarity">
    <text evidence="2">Belongs to the SGT family.</text>
</comment>
<dbReference type="InterPro" id="IPR019734">
    <property type="entry name" value="TPR_rpt"/>
</dbReference>
<dbReference type="Pfam" id="PF16546">
    <property type="entry name" value="SGTA_dimer"/>
    <property type="match status" value="1"/>
</dbReference>
<comment type="subcellular location">
    <subcellularLocation>
        <location evidence="1">Cytoplasm</location>
    </subcellularLocation>
</comment>
<dbReference type="OrthoDB" id="2335338at2759"/>
<accession>A0A2T9ZAK0</accession>
<feature type="repeat" description="TPR" evidence="6">
    <location>
        <begin position="92"/>
        <end position="125"/>
    </location>
</feature>
<dbReference type="GO" id="GO:0060090">
    <property type="term" value="F:molecular adaptor activity"/>
    <property type="evidence" value="ECO:0007669"/>
    <property type="project" value="TreeGrafter"/>
</dbReference>
<dbReference type="Pfam" id="PF13414">
    <property type="entry name" value="TPR_11"/>
    <property type="match status" value="1"/>
</dbReference>
<organism evidence="9 10">
    <name type="scientific">Smittium megazygosporum</name>
    <dbReference type="NCBI Taxonomy" id="133381"/>
    <lineage>
        <taxon>Eukaryota</taxon>
        <taxon>Fungi</taxon>
        <taxon>Fungi incertae sedis</taxon>
        <taxon>Zoopagomycota</taxon>
        <taxon>Kickxellomycotina</taxon>
        <taxon>Harpellomycetes</taxon>
        <taxon>Harpellales</taxon>
        <taxon>Legeriomycetaceae</taxon>
        <taxon>Smittium</taxon>
    </lineage>
</organism>
<dbReference type="SMART" id="SM00028">
    <property type="entry name" value="TPR"/>
    <property type="match status" value="3"/>
</dbReference>
<dbReference type="FunFam" id="1.25.40.10:FF:000020">
    <property type="entry name" value="Stress-induced phosphoprotein 1"/>
    <property type="match status" value="1"/>
</dbReference>
<dbReference type="PROSITE" id="PS50293">
    <property type="entry name" value="TPR_REGION"/>
    <property type="match status" value="1"/>
</dbReference>
<protein>
    <recommendedName>
        <fullName evidence="8">SGTA homodimerisation domain-containing protein</fullName>
    </recommendedName>
</protein>
<dbReference type="AlphaFoldDB" id="A0A2T9ZAK0"/>
<feature type="domain" description="SGTA homodimerisation" evidence="8">
    <location>
        <begin position="7"/>
        <end position="69"/>
    </location>
</feature>
<evidence type="ECO:0000256" key="5">
    <source>
        <dbReference type="ARBA" id="ARBA00022803"/>
    </source>
</evidence>
<evidence type="ECO:0000256" key="7">
    <source>
        <dbReference type="SAM" id="MobiDB-lite"/>
    </source>
</evidence>
<dbReference type="PROSITE" id="PS50005">
    <property type="entry name" value="TPR"/>
    <property type="match status" value="2"/>
</dbReference>
<dbReference type="PANTHER" id="PTHR45831:SF2">
    <property type="entry name" value="LD24721P"/>
    <property type="match status" value="1"/>
</dbReference>
<dbReference type="InterPro" id="IPR032374">
    <property type="entry name" value="SGTA_dimer"/>
</dbReference>
<evidence type="ECO:0000256" key="3">
    <source>
        <dbReference type="ARBA" id="ARBA00022490"/>
    </source>
</evidence>
<feature type="region of interest" description="Disordered" evidence="7">
    <location>
        <begin position="205"/>
        <end position="226"/>
    </location>
</feature>
<reference evidence="9 10" key="1">
    <citation type="journal article" date="2018" name="MBio">
        <title>Comparative Genomics Reveals the Core Gene Toolbox for the Fungus-Insect Symbiosis.</title>
        <authorList>
            <person name="Wang Y."/>
            <person name="Stata M."/>
            <person name="Wang W."/>
            <person name="Stajich J.E."/>
            <person name="White M.M."/>
            <person name="Moncalvo J.M."/>
        </authorList>
    </citation>
    <scope>NUCLEOTIDE SEQUENCE [LARGE SCALE GENOMIC DNA]</scope>
    <source>
        <strain evidence="9 10">SC-DP-2</strain>
    </source>
</reference>